<comment type="caution">
    <text evidence="7">The sequence shown here is derived from an EMBL/GenBank/DDBJ whole genome shotgun (WGS) entry which is preliminary data.</text>
</comment>
<evidence type="ECO:0000313" key="7">
    <source>
        <dbReference type="EMBL" id="KAJ3086030.1"/>
    </source>
</evidence>
<keyword evidence="1" id="KW-0479">Metal-binding</keyword>
<dbReference type="SUPFAM" id="SSF57903">
    <property type="entry name" value="FYVE/PHD zinc finger"/>
    <property type="match status" value="1"/>
</dbReference>
<feature type="domain" description="FYVE-type" evidence="6">
    <location>
        <begin position="550"/>
        <end position="622"/>
    </location>
</feature>
<evidence type="ECO:0000256" key="4">
    <source>
        <dbReference type="PROSITE-ProRule" id="PRU00091"/>
    </source>
</evidence>
<dbReference type="InterPro" id="IPR052113">
    <property type="entry name" value="FYVE-type_Zinc_Finger"/>
</dbReference>
<dbReference type="Gene3D" id="3.30.40.10">
    <property type="entry name" value="Zinc/RING finger domain, C3HC4 (zinc finger)"/>
    <property type="match status" value="1"/>
</dbReference>
<evidence type="ECO:0000256" key="1">
    <source>
        <dbReference type="ARBA" id="ARBA00022723"/>
    </source>
</evidence>
<feature type="region of interest" description="Disordered" evidence="5">
    <location>
        <begin position="340"/>
        <end position="360"/>
    </location>
</feature>
<name>A0AAD5SMP1_9FUNG</name>
<proteinExistence type="predicted"/>
<feature type="region of interest" description="Disordered" evidence="5">
    <location>
        <begin position="225"/>
        <end position="257"/>
    </location>
</feature>
<accession>A0AAD5SMP1</accession>
<dbReference type="InterPro" id="IPR011011">
    <property type="entry name" value="Znf_FYVE_PHD"/>
</dbReference>
<dbReference type="InterPro" id="IPR017455">
    <property type="entry name" value="Znf_FYVE-rel"/>
</dbReference>
<evidence type="ECO:0000256" key="3">
    <source>
        <dbReference type="ARBA" id="ARBA00022833"/>
    </source>
</evidence>
<sequence>MYHTSRIDDQNAIRKKDASEKVSALLSQAELLAEKIAGEKLQTPTTENEQYVSVLASVGWELNNGLDFIESTKTPLLAKSESSLFFNKIEISCLMMIMMMMAPATIFPGHVSDGSDPHYDDEIIYTDDDNGSSHEPVREAATDDPEFTNDRDEFSDSDGAGKNEVTQRNDNDSLSQRLRYEYSQESVTAMFVDNDSDTFKSMKLEISLEAVKPLSTAIFAVVAQTEEDETDSKNSHYVLDESSPTKNGDSSNGNTVDVVATIPSYSDTLEYKISLKREESDSDSEDSADDLVFETPQSTTQFLLDGVPSLFSPPLISPKDNGNDVPRNLFSETDLFQKIAPDRGSDQHSPTAASIHVSSSSSLLIRHPVENGPYHHHQEPPFSTSRLQSTTSRAPLMPQTTEIVVKMDYAAAVAVSNNKSGSGAELFSPELISAIEFRKMSVSSCDSFESLDTYRRGGEGDQEEKEDERRVKFEKLLEVDQKGASSAAIAIPTNSAVEIAVELNSPSGSLLPTATATTTISISPETTTTTPTANAVPVFERSPVGSWQSGETVTVCKSCRKKFTLFIRKHHCRWCGLIFCDSCTTHRVALDSPSSPPLSTSLSLPSTPRYERVCDSCHATLTNPSTTSPLFNNPRTSASPPPTTTAALSHAAFANINGGGGVGGGGMGTSPQSVASSSGSTLDVIATISSQFANAFTSVAVNTFRRGSSALAYGFDAAAAAASVAAVSDGSNTEVERQRQQSTSDSVMLECPVCQKSLLAMRT</sequence>
<evidence type="ECO:0000256" key="5">
    <source>
        <dbReference type="SAM" id="MobiDB-lite"/>
    </source>
</evidence>
<reference evidence="7" key="1">
    <citation type="submission" date="2020-05" db="EMBL/GenBank/DDBJ databases">
        <title>Phylogenomic resolution of chytrid fungi.</title>
        <authorList>
            <person name="Stajich J.E."/>
            <person name="Amses K."/>
            <person name="Simmons R."/>
            <person name="Seto K."/>
            <person name="Myers J."/>
            <person name="Bonds A."/>
            <person name="Quandt C.A."/>
            <person name="Barry K."/>
            <person name="Liu P."/>
            <person name="Grigoriev I."/>
            <person name="Longcore J.E."/>
            <person name="James T.Y."/>
        </authorList>
    </citation>
    <scope>NUCLEOTIDE SEQUENCE</scope>
    <source>
        <strain evidence="7">JEL0513</strain>
    </source>
</reference>
<evidence type="ECO:0000259" key="6">
    <source>
        <dbReference type="PROSITE" id="PS50178"/>
    </source>
</evidence>
<feature type="compositionally biased region" description="Basic and acidic residues" evidence="5">
    <location>
        <begin position="148"/>
        <end position="171"/>
    </location>
</feature>
<dbReference type="Proteomes" id="UP001211907">
    <property type="component" value="Unassembled WGS sequence"/>
</dbReference>
<feature type="compositionally biased region" description="Low complexity" evidence="5">
    <location>
        <begin position="349"/>
        <end position="360"/>
    </location>
</feature>
<feature type="compositionally biased region" description="Polar residues" evidence="5">
    <location>
        <begin position="242"/>
        <end position="255"/>
    </location>
</feature>
<dbReference type="CDD" id="cd00065">
    <property type="entry name" value="FYVE_like_SF"/>
    <property type="match status" value="1"/>
</dbReference>
<evidence type="ECO:0000313" key="8">
    <source>
        <dbReference type="Proteomes" id="UP001211907"/>
    </source>
</evidence>
<dbReference type="InterPro" id="IPR000306">
    <property type="entry name" value="Znf_FYVE"/>
</dbReference>
<keyword evidence="2 4" id="KW-0863">Zinc-finger</keyword>
<feature type="region of interest" description="Disordered" evidence="5">
    <location>
        <begin position="118"/>
        <end position="176"/>
    </location>
</feature>
<feature type="region of interest" description="Disordered" evidence="5">
    <location>
        <begin position="368"/>
        <end position="387"/>
    </location>
</feature>
<dbReference type="InterPro" id="IPR013083">
    <property type="entry name" value="Znf_RING/FYVE/PHD"/>
</dbReference>
<feature type="non-terminal residue" evidence="7">
    <location>
        <position position="763"/>
    </location>
</feature>
<dbReference type="EMBL" id="JADGJH010004380">
    <property type="protein sequence ID" value="KAJ3086030.1"/>
    <property type="molecule type" value="Genomic_DNA"/>
</dbReference>
<protein>
    <submittedName>
        <fullName evidence="7">Pleckstrin y domain-containing F member 1</fullName>
    </submittedName>
</protein>
<dbReference type="SMART" id="SM00064">
    <property type="entry name" value="FYVE"/>
    <property type="match status" value="1"/>
</dbReference>
<keyword evidence="8" id="KW-1185">Reference proteome</keyword>
<feature type="compositionally biased region" description="Basic and acidic residues" evidence="5">
    <location>
        <begin position="131"/>
        <end position="141"/>
    </location>
</feature>
<evidence type="ECO:0000256" key="2">
    <source>
        <dbReference type="ARBA" id="ARBA00022771"/>
    </source>
</evidence>
<keyword evidence="3" id="KW-0862">Zinc</keyword>
<dbReference type="AlphaFoldDB" id="A0AAD5SMP1"/>
<dbReference type="Pfam" id="PF01363">
    <property type="entry name" value="FYVE"/>
    <property type="match status" value="1"/>
</dbReference>
<dbReference type="PROSITE" id="PS50178">
    <property type="entry name" value="ZF_FYVE"/>
    <property type="match status" value="1"/>
</dbReference>
<organism evidence="7 8">
    <name type="scientific">Physocladia obscura</name>
    <dbReference type="NCBI Taxonomy" id="109957"/>
    <lineage>
        <taxon>Eukaryota</taxon>
        <taxon>Fungi</taxon>
        <taxon>Fungi incertae sedis</taxon>
        <taxon>Chytridiomycota</taxon>
        <taxon>Chytridiomycota incertae sedis</taxon>
        <taxon>Chytridiomycetes</taxon>
        <taxon>Chytridiales</taxon>
        <taxon>Chytriomycetaceae</taxon>
        <taxon>Physocladia</taxon>
    </lineage>
</organism>
<dbReference type="PANTHER" id="PTHR39490:SF8">
    <property type="entry name" value="ZINC FINGER FYVE DOMAIN-CONTAINING PROTEIN 21"/>
    <property type="match status" value="1"/>
</dbReference>
<dbReference type="PANTHER" id="PTHR39490">
    <property type="entry name" value="ARRESTIN DOMAIN-CONTAINING PROTEIN D"/>
    <property type="match status" value="1"/>
</dbReference>
<dbReference type="GO" id="GO:0008270">
    <property type="term" value="F:zinc ion binding"/>
    <property type="evidence" value="ECO:0007669"/>
    <property type="project" value="UniProtKB-KW"/>
</dbReference>
<gene>
    <name evidence="7" type="primary">PLEKHF1</name>
    <name evidence="7" type="ORF">HK100_008837</name>
</gene>